<keyword evidence="1" id="KW-1133">Transmembrane helix</keyword>
<dbReference type="OrthoDB" id="3220769at2759"/>
<feature type="transmembrane region" description="Helical" evidence="1">
    <location>
        <begin position="396"/>
        <end position="422"/>
    </location>
</feature>
<keyword evidence="1" id="KW-0812">Transmembrane</keyword>
<protein>
    <submittedName>
        <fullName evidence="2">Uncharacterized protein</fullName>
    </submittedName>
</protein>
<feature type="transmembrane region" description="Helical" evidence="1">
    <location>
        <begin position="20"/>
        <end position="43"/>
    </location>
</feature>
<keyword evidence="3" id="KW-1185">Reference proteome</keyword>
<evidence type="ECO:0000313" key="3">
    <source>
        <dbReference type="Proteomes" id="UP000799423"/>
    </source>
</evidence>
<sequence length="465" mass="52490">MVFSIPHFSYAVTRPYPFRFFTLSVVIFFSTATILLSLFNTIVTGYDLRVSYSTNPNETMAEKMWYDKPVFGGIKKLSPSCEPKEIGVQQRFNTNQNGFIYSLRNIREPKNASDAPSPSMLYQNNPLEGCEINYIKIEMMKHIGRTAQQVAWQRWAPDLLAAISCSVTNGRGSMRFNVTTEYNLVPPNAKKMWGETQRDRWEWAAEENKFQFVFSNNTANAAMWWAESLMSYAWLDAASQMEKADDGWQSGSINFFPSGNTTDISSPSFFNNLWYILKDNYQIFWGEVYGSDISLTPKSPVDAMWQSADTLAKAFYSAISADLGIVGGSNVLTNETTLEAFTKDYSSVEFNLVSAGPASASYDALKHRTGKPEITQSTIFTTYLCQTPVRKLATSLVVSVLLANLVLLRGLWTLVTLTAGYFVEARDPKGWLLTGRYLASDLLWLTVYSKSLYAMSRVRVCRVDR</sequence>
<dbReference type="AlphaFoldDB" id="A0A6A7BKZ2"/>
<keyword evidence="1" id="KW-0472">Membrane</keyword>
<accession>A0A6A7BKZ2</accession>
<reference evidence="2" key="1">
    <citation type="submission" date="2020-01" db="EMBL/GenBank/DDBJ databases">
        <authorList>
            <consortium name="DOE Joint Genome Institute"/>
            <person name="Haridas S."/>
            <person name="Albert R."/>
            <person name="Binder M."/>
            <person name="Bloem J."/>
            <person name="Labutti K."/>
            <person name="Salamov A."/>
            <person name="Andreopoulos B."/>
            <person name="Baker S.E."/>
            <person name="Barry K."/>
            <person name="Bills G."/>
            <person name="Bluhm B.H."/>
            <person name="Cannon C."/>
            <person name="Castanera R."/>
            <person name="Culley D.E."/>
            <person name="Daum C."/>
            <person name="Ezra D."/>
            <person name="Gonzalez J.B."/>
            <person name="Henrissat B."/>
            <person name="Kuo A."/>
            <person name="Liang C."/>
            <person name="Lipzen A."/>
            <person name="Lutzoni F."/>
            <person name="Magnuson J."/>
            <person name="Mondo S."/>
            <person name="Nolan M."/>
            <person name="Ohm R."/>
            <person name="Pangilinan J."/>
            <person name="Park H.-J."/>
            <person name="Ramirez L."/>
            <person name="Alfaro M."/>
            <person name="Sun H."/>
            <person name="Tritt A."/>
            <person name="Yoshinaga Y."/>
            <person name="Zwiers L.-H."/>
            <person name="Turgeon B.G."/>
            <person name="Goodwin S.B."/>
            <person name="Spatafora J.W."/>
            <person name="Crous P.W."/>
            <person name="Grigoriev I.V."/>
        </authorList>
    </citation>
    <scope>NUCLEOTIDE SEQUENCE</scope>
    <source>
        <strain evidence="2">IPT5</strain>
    </source>
</reference>
<name>A0A6A7BKZ2_9PLEO</name>
<dbReference type="Proteomes" id="UP000799423">
    <property type="component" value="Unassembled WGS sequence"/>
</dbReference>
<dbReference type="EMBL" id="MU006290">
    <property type="protein sequence ID" value="KAF2855447.1"/>
    <property type="molecule type" value="Genomic_DNA"/>
</dbReference>
<gene>
    <name evidence="2" type="ORF">T440DRAFT_385704</name>
</gene>
<proteinExistence type="predicted"/>
<organism evidence="2 3">
    <name type="scientific">Plenodomus tracheiphilus IPT5</name>
    <dbReference type="NCBI Taxonomy" id="1408161"/>
    <lineage>
        <taxon>Eukaryota</taxon>
        <taxon>Fungi</taxon>
        <taxon>Dikarya</taxon>
        <taxon>Ascomycota</taxon>
        <taxon>Pezizomycotina</taxon>
        <taxon>Dothideomycetes</taxon>
        <taxon>Pleosporomycetidae</taxon>
        <taxon>Pleosporales</taxon>
        <taxon>Pleosporineae</taxon>
        <taxon>Leptosphaeriaceae</taxon>
        <taxon>Plenodomus</taxon>
    </lineage>
</organism>
<feature type="transmembrane region" description="Helical" evidence="1">
    <location>
        <begin position="442"/>
        <end position="460"/>
    </location>
</feature>
<evidence type="ECO:0000313" key="2">
    <source>
        <dbReference type="EMBL" id="KAF2855447.1"/>
    </source>
</evidence>
<evidence type="ECO:0000256" key="1">
    <source>
        <dbReference type="SAM" id="Phobius"/>
    </source>
</evidence>